<evidence type="ECO:0000313" key="2">
    <source>
        <dbReference type="Proteomes" id="UP001456524"/>
    </source>
</evidence>
<dbReference type="Proteomes" id="UP001456524">
    <property type="component" value="Unassembled WGS sequence"/>
</dbReference>
<organism evidence="1 2">
    <name type="scientific">Phyllosticta citrichinensis</name>
    <dbReference type="NCBI Taxonomy" id="1130410"/>
    <lineage>
        <taxon>Eukaryota</taxon>
        <taxon>Fungi</taxon>
        <taxon>Dikarya</taxon>
        <taxon>Ascomycota</taxon>
        <taxon>Pezizomycotina</taxon>
        <taxon>Dothideomycetes</taxon>
        <taxon>Dothideomycetes incertae sedis</taxon>
        <taxon>Botryosphaeriales</taxon>
        <taxon>Phyllostictaceae</taxon>
        <taxon>Phyllosticta</taxon>
    </lineage>
</organism>
<evidence type="ECO:0000313" key="1">
    <source>
        <dbReference type="EMBL" id="KAK8157244.1"/>
    </source>
</evidence>
<comment type="caution">
    <text evidence="1">The sequence shown here is derived from an EMBL/GenBank/DDBJ whole genome shotgun (WGS) entry which is preliminary data.</text>
</comment>
<protein>
    <submittedName>
        <fullName evidence="1">Uncharacterized protein</fullName>
    </submittedName>
</protein>
<accession>A0ABR1XJJ3</accession>
<reference evidence="1 2" key="1">
    <citation type="journal article" date="2022" name="G3 (Bethesda)">
        <title>Enemy or ally: a genomic approach to elucidate the lifestyle of Phyllosticta citrichinaensis.</title>
        <authorList>
            <person name="Buijs V.A."/>
            <person name="Groenewald J.Z."/>
            <person name="Haridas S."/>
            <person name="LaButti K.M."/>
            <person name="Lipzen A."/>
            <person name="Martin F.M."/>
            <person name="Barry K."/>
            <person name="Grigoriev I.V."/>
            <person name="Crous P.W."/>
            <person name="Seidl M.F."/>
        </authorList>
    </citation>
    <scope>NUCLEOTIDE SEQUENCE [LARGE SCALE GENOMIC DNA]</scope>
    <source>
        <strain evidence="1 2">CBS 129764</strain>
    </source>
</reference>
<dbReference type="EMBL" id="JBBWUH010000009">
    <property type="protein sequence ID" value="KAK8157244.1"/>
    <property type="molecule type" value="Genomic_DNA"/>
</dbReference>
<keyword evidence="2" id="KW-1185">Reference proteome</keyword>
<sequence length="234" mass="25003">MTENGGGARSKTKQGGGPITSGAVLCLVKVELLPGFPRQGTTSPHHHLHQNLSVSVSPRLHAINAPIYQSIDQQSINHHSINQIQASIASHYCIARAKLALRPSPAPLPCAKSTPQPQPFLLPVIDAILDPPCLLEGPCPALPCPASSASCHSRARCGPSPLAAVADQRVAHSLPLDVSAVSTPRSICNCSATPGSMRIKVSSKQRRQSKSFRRPIHDTHTLWLTRSRRPARPV</sequence>
<name>A0ABR1XJJ3_9PEZI</name>
<gene>
    <name evidence="1" type="ORF">IWX90DRAFT_318498</name>
</gene>
<proteinExistence type="predicted"/>